<dbReference type="InterPro" id="IPR050275">
    <property type="entry name" value="PGM_Phosphatase"/>
</dbReference>
<dbReference type="PROSITE" id="PS00175">
    <property type="entry name" value="PG_MUTASE"/>
    <property type="match status" value="1"/>
</dbReference>
<dbReference type="CDD" id="cd07067">
    <property type="entry name" value="HP_PGM_like"/>
    <property type="match status" value="1"/>
</dbReference>
<dbReference type="InterPro" id="IPR029033">
    <property type="entry name" value="His_PPase_superfam"/>
</dbReference>
<protein>
    <recommendedName>
        <fullName evidence="4">Phosphoglycerate mutase</fullName>
    </recommendedName>
</protein>
<sequence>MVWLVRHGQSESNAGAPCALPGESPLTTTGWAQARLVATAMTEQPTMIVTSRYLRARQTAIPATQRFPAAPLTEWPVEEFTYLGSLHGRLMTNEERRPWARAYWTAADPYDVQSPHSESFADMIARADAFVRRVRELPAGFFLVCTHGVFMTAVVWTLSESRSHAVMDMRAFLDFQKSLRIANGSIIRLNPWSRMTVTARDAAVDHLPAHLVTR</sequence>
<gene>
    <name evidence="2" type="ORF">FDG2_6385</name>
</gene>
<dbReference type="InterPro" id="IPR001345">
    <property type="entry name" value="PG/BPGM_mutase_AS"/>
</dbReference>
<dbReference type="Pfam" id="PF00300">
    <property type="entry name" value="His_Phos_1"/>
    <property type="match status" value="1"/>
</dbReference>
<keyword evidence="1" id="KW-0812">Transmembrane</keyword>
<dbReference type="GO" id="GO:0101006">
    <property type="term" value="F:protein histidine phosphatase activity"/>
    <property type="evidence" value="ECO:0007669"/>
    <property type="project" value="TreeGrafter"/>
</dbReference>
<accession>A0A1C3PGZ2</accession>
<dbReference type="AlphaFoldDB" id="A0A1C3PGZ2"/>
<keyword evidence="3" id="KW-1185">Reference proteome</keyword>
<dbReference type="PANTHER" id="PTHR48100:SF15">
    <property type="entry name" value="SEDOHEPTULOSE 1,7-BISPHOSPHATASE"/>
    <property type="match status" value="1"/>
</dbReference>
<proteinExistence type="predicted"/>
<dbReference type="GO" id="GO:0070297">
    <property type="term" value="P:regulation of phosphorelay signal transduction system"/>
    <property type="evidence" value="ECO:0007669"/>
    <property type="project" value="TreeGrafter"/>
</dbReference>
<keyword evidence="1" id="KW-1133">Transmembrane helix</keyword>
<evidence type="ECO:0000313" key="2">
    <source>
        <dbReference type="EMBL" id="SBW29060.1"/>
    </source>
</evidence>
<dbReference type="InterPro" id="IPR013078">
    <property type="entry name" value="His_Pase_superF_clade-1"/>
</dbReference>
<dbReference type="Proteomes" id="UP000199013">
    <property type="component" value="Unassembled WGS sequence"/>
</dbReference>
<dbReference type="Gene3D" id="3.40.50.1240">
    <property type="entry name" value="Phosphoglycerate mutase-like"/>
    <property type="match status" value="1"/>
</dbReference>
<evidence type="ECO:0000313" key="3">
    <source>
        <dbReference type="Proteomes" id="UP000199013"/>
    </source>
</evidence>
<dbReference type="SMART" id="SM00855">
    <property type="entry name" value="PGAM"/>
    <property type="match status" value="1"/>
</dbReference>
<evidence type="ECO:0008006" key="4">
    <source>
        <dbReference type="Google" id="ProtNLM"/>
    </source>
</evidence>
<organism evidence="2 3">
    <name type="scientific">Candidatus Protofrankia californiensis</name>
    <dbReference type="NCBI Taxonomy" id="1839754"/>
    <lineage>
        <taxon>Bacteria</taxon>
        <taxon>Bacillati</taxon>
        <taxon>Actinomycetota</taxon>
        <taxon>Actinomycetes</taxon>
        <taxon>Frankiales</taxon>
        <taxon>Frankiaceae</taxon>
        <taxon>Protofrankia</taxon>
    </lineage>
</organism>
<dbReference type="SUPFAM" id="SSF53254">
    <property type="entry name" value="Phosphoglycerate mutase-like"/>
    <property type="match status" value="1"/>
</dbReference>
<reference evidence="3" key="1">
    <citation type="submission" date="2016-02" db="EMBL/GenBank/DDBJ databases">
        <authorList>
            <person name="Wibberg D."/>
        </authorList>
    </citation>
    <scope>NUCLEOTIDE SEQUENCE [LARGE SCALE GENOMIC DNA]</scope>
</reference>
<feature type="transmembrane region" description="Helical" evidence="1">
    <location>
        <begin position="139"/>
        <end position="159"/>
    </location>
</feature>
<name>A0A1C3PGZ2_9ACTN</name>
<evidence type="ECO:0000256" key="1">
    <source>
        <dbReference type="SAM" id="Phobius"/>
    </source>
</evidence>
<dbReference type="EMBL" id="FLUV01002642">
    <property type="protein sequence ID" value="SBW29060.1"/>
    <property type="molecule type" value="Genomic_DNA"/>
</dbReference>
<dbReference type="PANTHER" id="PTHR48100">
    <property type="entry name" value="BROAD-SPECIFICITY PHOSPHATASE YOR283W-RELATED"/>
    <property type="match status" value="1"/>
</dbReference>
<keyword evidence="1" id="KW-0472">Membrane</keyword>